<sequence>MIRRRMGAKGPEVSAIGLGCMGMSFAYGAGDDAESTRTVHRALDLGVNHLDTADMYGRGANERLLAPVLRARRDEVFLATKFGNRTTGESVGGGTGTPGAFVDSSAAWAREACDASLSRLGVETIDLYYLHRRNPQTPIEETVGAMAELVEAGKVRLIGLSEVSPETLRAAHAVHPVAAVQMEYSLFSRDVEGEMLATCRELGVALVAYSPVGRGLLTGAITSREQLAADDWRAGAPRFAEGNLDANLRLVDEVRAVAAEIAATPAQVALAWLLAKGEDILPIPGTKRVRYLEENAAAADLRLTPGQVARLGEAVPPGAAAGERYPEAAMRTVGH</sequence>
<dbReference type="RefSeq" id="WP_091346101.1">
    <property type="nucleotide sequence ID" value="NZ_FMHV01000002.1"/>
</dbReference>
<evidence type="ECO:0000259" key="2">
    <source>
        <dbReference type="Pfam" id="PF00248"/>
    </source>
</evidence>
<reference evidence="4" key="1">
    <citation type="submission" date="2016-06" db="EMBL/GenBank/DDBJ databases">
        <authorList>
            <person name="Varghese N."/>
            <person name="Submissions Spin"/>
        </authorList>
    </citation>
    <scope>NUCLEOTIDE SEQUENCE [LARGE SCALE GENOMIC DNA]</scope>
    <source>
        <strain evidence="4">DSM 45431</strain>
    </source>
</reference>
<dbReference type="GO" id="GO:0005737">
    <property type="term" value="C:cytoplasm"/>
    <property type="evidence" value="ECO:0007669"/>
    <property type="project" value="TreeGrafter"/>
</dbReference>
<accession>A0A1C6T6C3</accession>
<proteinExistence type="predicted"/>
<dbReference type="Proteomes" id="UP000199413">
    <property type="component" value="Unassembled WGS sequence"/>
</dbReference>
<dbReference type="STRING" id="568872.GA0070624_5836"/>
<dbReference type="InterPro" id="IPR020471">
    <property type="entry name" value="AKR"/>
</dbReference>
<dbReference type="GO" id="GO:0016491">
    <property type="term" value="F:oxidoreductase activity"/>
    <property type="evidence" value="ECO:0007669"/>
    <property type="project" value="UniProtKB-KW"/>
</dbReference>
<name>A0A1C6T6C3_9ACTN</name>
<dbReference type="PANTHER" id="PTHR43625">
    <property type="entry name" value="AFLATOXIN B1 ALDEHYDE REDUCTASE"/>
    <property type="match status" value="1"/>
</dbReference>
<evidence type="ECO:0000256" key="1">
    <source>
        <dbReference type="ARBA" id="ARBA00023002"/>
    </source>
</evidence>
<protein>
    <submittedName>
        <fullName evidence="3">Predicted oxidoreductase</fullName>
    </submittedName>
</protein>
<dbReference type="CDD" id="cd19076">
    <property type="entry name" value="AKR_AKR13A_13D"/>
    <property type="match status" value="1"/>
</dbReference>
<dbReference type="PRINTS" id="PR00069">
    <property type="entry name" value="ALDKETRDTASE"/>
</dbReference>
<dbReference type="Gene3D" id="3.20.20.100">
    <property type="entry name" value="NADP-dependent oxidoreductase domain"/>
    <property type="match status" value="1"/>
</dbReference>
<dbReference type="OrthoDB" id="3170516at2"/>
<dbReference type="SUPFAM" id="SSF51430">
    <property type="entry name" value="NAD(P)-linked oxidoreductase"/>
    <property type="match status" value="1"/>
</dbReference>
<dbReference type="InterPro" id="IPR050791">
    <property type="entry name" value="Aldo-Keto_reductase"/>
</dbReference>
<keyword evidence="4" id="KW-1185">Reference proteome</keyword>
<dbReference type="PANTHER" id="PTHR43625:SF40">
    <property type="entry name" value="ALDO-KETO REDUCTASE YAKC [NADP(+)]"/>
    <property type="match status" value="1"/>
</dbReference>
<gene>
    <name evidence="3" type="ORF">GA0070624_5836</name>
</gene>
<dbReference type="InterPro" id="IPR023210">
    <property type="entry name" value="NADP_OxRdtase_dom"/>
</dbReference>
<dbReference type="Pfam" id="PF00248">
    <property type="entry name" value="Aldo_ket_red"/>
    <property type="match status" value="1"/>
</dbReference>
<keyword evidence="1" id="KW-0560">Oxidoreductase</keyword>
<evidence type="ECO:0000313" key="4">
    <source>
        <dbReference type="Proteomes" id="UP000199413"/>
    </source>
</evidence>
<feature type="domain" description="NADP-dependent oxidoreductase" evidence="2">
    <location>
        <begin position="16"/>
        <end position="313"/>
    </location>
</feature>
<organism evidence="3 4">
    <name type="scientific">Micromonospora rhizosphaerae</name>
    <dbReference type="NCBI Taxonomy" id="568872"/>
    <lineage>
        <taxon>Bacteria</taxon>
        <taxon>Bacillati</taxon>
        <taxon>Actinomycetota</taxon>
        <taxon>Actinomycetes</taxon>
        <taxon>Micromonosporales</taxon>
        <taxon>Micromonosporaceae</taxon>
        <taxon>Micromonospora</taxon>
    </lineage>
</organism>
<evidence type="ECO:0000313" key="3">
    <source>
        <dbReference type="EMBL" id="SCL37334.1"/>
    </source>
</evidence>
<dbReference type="EMBL" id="FMHV01000002">
    <property type="protein sequence ID" value="SCL37334.1"/>
    <property type="molecule type" value="Genomic_DNA"/>
</dbReference>
<dbReference type="AlphaFoldDB" id="A0A1C6T6C3"/>
<dbReference type="InterPro" id="IPR036812">
    <property type="entry name" value="NAD(P)_OxRdtase_dom_sf"/>
</dbReference>